<feature type="domain" description="GH16" evidence="3">
    <location>
        <begin position="2"/>
        <end position="305"/>
    </location>
</feature>
<accession>A0A2K0TJQ9</accession>
<dbReference type="AlphaFoldDB" id="A0A2K0TJQ9"/>
<feature type="domain" description="WSC" evidence="2">
    <location>
        <begin position="379"/>
        <end position="469"/>
    </location>
</feature>
<dbReference type="InterPro" id="IPR050546">
    <property type="entry name" value="Glycosyl_Hydrlase_16"/>
</dbReference>
<dbReference type="GO" id="GO:0009251">
    <property type="term" value="P:glucan catabolic process"/>
    <property type="evidence" value="ECO:0007669"/>
    <property type="project" value="TreeGrafter"/>
</dbReference>
<reference evidence="4 5" key="1">
    <citation type="submission" date="2017-02" db="EMBL/GenBank/DDBJ databases">
        <title>Genomes of Trichoderma spp. with biocontrol activity.</title>
        <authorList>
            <person name="Gardiner D."/>
            <person name="Kazan K."/>
            <person name="Vos C."/>
            <person name="Harvey P."/>
        </authorList>
    </citation>
    <scope>NUCLEOTIDE SEQUENCE [LARGE SCALE GENOMIC DNA]</scope>
    <source>
        <strain evidence="4 5">A5MH</strain>
    </source>
</reference>
<organism evidence="4 5">
    <name type="scientific">Trichoderma gamsii</name>
    <dbReference type="NCBI Taxonomy" id="398673"/>
    <lineage>
        <taxon>Eukaryota</taxon>
        <taxon>Fungi</taxon>
        <taxon>Dikarya</taxon>
        <taxon>Ascomycota</taxon>
        <taxon>Pezizomycotina</taxon>
        <taxon>Sordariomycetes</taxon>
        <taxon>Hypocreomycetidae</taxon>
        <taxon>Hypocreales</taxon>
        <taxon>Hypocreaceae</taxon>
        <taxon>Trichoderma</taxon>
    </lineage>
</organism>
<dbReference type="Pfam" id="PF26113">
    <property type="entry name" value="GH16_XgeA"/>
    <property type="match status" value="1"/>
</dbReference>
<feature type="compositionally biased region" description="Basic and acidic residues" evidence="1">
    <location>
        <begin position="574"/>
        <end position="594"/>
    </location>
</feature>
<dbReference type="SUPFAM" id="SSF49899">
    <property type="entry name" value="Concanavalin A-like lectins/glucanases"/>
    <property type="match status" value="1"/>
</dbReference>
<proteinExistence type="predicted"/>
<name>A0A2K0TJQ9_9HYPO</name>
<dbReference type="Proteomes" id="UP000236546">
    <property type="component" value="Unassembled WGS sequence"/>
</dbReference>
<dbReference type="InterPro" id="IPR000757">
    <property type="entry name" value="Beta-glucanase-like"/>
</dbReference>
<dbReference type="OrthoDB" id="192832at2759"/>
<dbReference type="Pfam" id="PF01822">
    <property type="entry name" value="WSC"/>
    <property type="match status" value="1"/>
</dbReference>
<dbReference type="PROSITE" id="PS51762">
    <property type="entry name" value="GH16_2"/>
    <property type="match status" value="1"/>
</dbReference>
<feature type="region of interest" description="Disordered" evidence="1">
    <location>
        <begin position="683"/>
        <end position="716"/>
    </location>
</feature>
<sequence length="760" mass="83726">MAYFLDTSYAGEALLSGFNWFDGVDPSHGFVAYQNRQNAEQMGLYSIDHNSGVVRIGVDSTQRYSTLDQGRPSIRIESKETYEHGLFIADFLHMPPSHCGLWPAFWSYGDNWPYDGEIDIIEGVNMAHNNIISAHTADGCIQGSSINGLYSGQQLNTQCAVGTYNIGCGFNPSSDDLSSYGDGFNAAHGGVYAMEWNEEHIRIWHFARGSIPRDIENKEPDPESWGQPVAIFGGSSCDVDTYFKNMRLVLNINFCGDYGNAVWGKLDTCNQFAPTCAEYVAENPEAFTNAFWDVRYIDAYQFRPGNHNPQPHRPDHWEPTTTTTMTTRATETVTVFGPGNQHRPPFLNSTRGPTGPHVPVVSIEPVATKAPVNPIKIKDYSYLGCFHSSSDFKSFREVNSGKDMALQKCIDLCHEQKYVGMFDTRCFCADRLDARTAATQKEGLCNHACPGRNREFCGGIIGRGGDGEGQLPQKFSNSTSSSLYSPFALTVYGRVAEEKPKAPPAMAPGSNEVAPKAYPHRPSWTTKVAEVTVFPVSEQGWQEHSEGWWSHESWNGNSWHDDGNGGEKSAWKNGGEEQKDGEHKEDGQHKDYKGEPANGDNKSKWNPAKSEITEVVIPVTKTVTDCPESTTTKEQFVIPPSGPKPWDPAAPKEHWSSVPPFGPLPPSPTPVYPKDYQEHWSSVPPFDPLPPSATPAPLHDDVESHLPPHDEDAPLPPPFQTGAHPPFPQVIVAAAPGNHEGKKYLVIMGLSVLAIVMGVL</sequence>
<dbReference type="SMART" id="SM00321">
    <property type="entry name" value="WSC"/>
    <property type="match status" value="1"/>
</dbReference>
<gene>
    <name evidence="4" type="ORF">TGAMA5MH_02510</name>
</gene>
<feature type="compositionally biased region" description="Pro residues" evidence="1">
    <location>
        <begin position="685"/>
        <end position="694"/>
    </location>
</feature>
<evidence type="ECO:0008006" key="6">
    <source>
        <dbReference type="Google" id="ProtNLM"/>
    </source>
</evidence>
<dbReference type="CDD" id="cd02181">
    <property type="entry name" value="GH16_fungal_Lam16A_glucanase"/>
    <property type="match status" value="1"/>
</dbReference>
<protein>
    <recommendedName>
        <fullName evidence="6">Mixed-linked glucanase</fullName>
    </recommendedName>
</protein>
<evidence type="ECO:0000259" key="3">
    <source>
        <dbReference type="PROSITE" id="PS51762"/>
    </source>
</evidence>
<dbReference type="PROSITE" id="PS51212">
    <property type="entry name" value="WSC"/>
    <property type="match status" value="1"/>
</dbReference>
<feature type="compositionally biased region" description="Basic and acidic residues" evidence="1">
    <location>
        <begin position="698"/>
        <end position="712"/>
    </location>
</feature>
<feature type="region of interest" description="Disordered" evidence="1">
    <location>
        <begin position="544"/>
        <end position="609"/>
    </location>
</feature>
<dbReference type="InterPro" id="IPR013320">
    <property type="entry name" value="ConA-like_dom_sf"/>
</dbReference>
<dbReference type="Gene3D" id="2.60.120.200">
    <property type="match status" value="1"/>
</dbReference>
<evidence type="ECO:0000313" key="5">
    <source>
        <dbReference type="Proteomes" id="UP000236546"/>
    </source>
</evidence>
<dbReference type="PANTHER" id="PTHR10963">
    <property type="entry name" value="GLYCOSYL HYDROLASE-RELATED"/>
    <property type="match status" value="1"/>
</dbReference>
<dbReference type="InterPro" id="IPR002889">
    <property type="entry name" value="WSC_carb-bd"/>
</dbReference>
<dbReference type="EMBL" id="MTYH01000023">
    <property type="protein sequence ID" value="PNP45770.1"/>
    <property type="molecule type" value="Genomic_DNA"/>
</dbReference>
<dbReference type="GO" id="GO:0004553">
    <property type="term" value="F:hydrolase activity, hydrolyzing O-glycosyl compounds"/>
    <property type="evidence" value="ECO:0007669"/>
    <property type="project" value="InterPro"/>
</dbReference>
<dbReference type="PANTHER" id="PTHR10963:SF24">
    <property type="entry name" value="GLYCOSIDASE C21B10.07-RELATED"/>
    <property type="match status" value="1"/>
</dbReference>
<evidence type="ECO:0000256" key="1">
    <source>
        <dbReference type="SAM" id="MobiDB-lite"/>
    </source>
</evidence>
<feature type="region of interest" description="Disordered" evidence="1">
    <location>
        <begin position="626"/>
        <end position="654"/>
    </location>
</feature>
<evidence type="ECO:0000313" key="4">
    <source>
        <dbReference type="EMBL" id="PNP45770.1"/>
    </source>
</evidence>
<comment type="caution">
    <text evidence="4">The sequence shown here is derived from an EMBL/GenBank/DDBJ whole genome shotgun (WGS) entry which is preliminary data.</text>
</comment>
<evidence type="ECO:0000259" key="2">
    <source>
        <dbReference type="PROSITE" id="PS51212"/>
    </source>
</evidence>